<dbReference type="Pfam" id="PF26080">
    <property type="entry name" value="CUB_animal"/>
    <property type="match status" value="1"/>
</dbReference>
<gene>
    <name evidence="3" type="ORF">TSIB3V08_LOCUS6216</name>
</gene>
<dbReference type="PANTHER" id="PTHR33236">
    <property type="entry name" value="INTRAFLAGELLAR TRANSPORT PROTEIN 122 FAMILY PROTEIN-RELATED"/>
    <property type="match status" value="1"/>
</dbReference>
<name>A0A7R9G1B1_TIMSH</name>
<dbReference type="PANTHER" id="PTHR33236:SF4">
    <property type="entry name" value="CUB DOMAIN-CONTAINING PROTEIN"/>
    <property type="match status" value="1"/>
</dbReference>
<dbReference type="AlphaFoldDB" id="A0A7R9G1B1"/>
<protein>
    <recommendedName>
        <fullName evidence="2">CUB domain-containing protein</fullName>
    </recommendedName>
</protein>
<dbReference type="EMBL" id="OC002603">
    <property type="protein sequence ID" value="CAD7262098.1"/>
    <property type="molecule type" value="Genomic_DNA"/>
</dbReference>
<organism evidence="3">
    <name type="scientific">Timema shepardi</name>
    <name type="common">Walking stick</name>
    <dbReference type="NCBI Taxonomy" id="629360"/>
    <lineage>
        <taxon>Eukaryota</taxon>
        <taxon>Metazoa</taxon>
        <taxon>Ecdysozoa</taxon>
        <taxon>Arthropoda</taxon>
        <taxon>Hexapoda</taxon>
        <taxon>Insecta</taxon>
        <taxon>Pterygota</taxon>
        <taxon>Neoptera</taxon>
        <taxon>Polyneoptera</taxon>
        <taxon>Phasmatodea</taxon>
        <taxon>Timematodea</taxon>
        <taxon>Timematoidea</taxon>
        <taxon>Timematidae</taxon>
        <taxon>Timema</taxon>
    </lineage>
</organism>
<accession>A0A7R9G1B1</accession>
<feature type="region of interest" description="Disordered" evidence="1">
    <location>
        <begin position="153"/>
        <end position="175"/>
    </location>
</feature>
<sequence>MVPEISQLRLDFIHFNMGQPNRRTGVCDSDVFTMAGGSSRELKICGQNSGQHVFYDVENVNDSISITMNLTKDNLYRMWEIKVTQIEFSQRAPAGCLQHYQGNTGVIQTMNFGDNGRHLADQDYTICMRQEEGMCSIVYEPCDSNSFKIGPASQSQFAADTEGSGNSEQSEDSRECDDRIVMPCDSEEFIMPKESGPSVCDLLHCGNSFCTSTDDAPCKIESSTLPFNIRVQFGPGTREESPEDNLGMCLKYEQQPCAP</sequence>
<dbReference type="InterPro" id="IPR058698">
    <property type="entry name" value="CUB_metazoa"/>
</dbReference>
<proteinExistence type="predicted"/>
<feature type="compositionally biased region" description="Polar residues" evidence="1">
    <location>
        <begin position="153"/>
        <end position="168"/>
    </location>
</feature>
<reference evidence="3" key="1">
    <citation type="submission" date="2020-11" db="EMBL/GenBank/DDBJ databases">
        <authorList>
            <person name="Tran Van P."/>
        </authorList>
    </citation>
    <scope>NUCLEOTIDE SEQUENCE</scope>
</reference>
<evidence type="ECO:0000313" key="3">
    <source>
        <dbReference type="EMBL" id="CAD7262098.1"/>
    </source>
</evidence>
<feature type="domain" description="CUB" evidence="2">
    <location>
        <begin position="93"/>
        <end position="255"/>
    </location>
</feature>
<evidence type="ECO:0000256" key="1">
    <source>
        <dbReference type="SAM" id="MobiDB-lite"/>
    </source>
</evidence>
<evidence type="ECO:0000259" key="2">
    <source>
        <dbReference type="Pfam" id="PF26080"/>
    </source>
</evidence>